<dbReference type="SUPFAM" id="SSF49785">
    <property type="entry name" value="Galactose-binding domain-like"/>
    <property type="match status" value="1"/>
</dbReference>
<dbReference type="Pfam" id="PF22666">
    <property type="entry name" value="Glyco_hydro_2_N2"/>
    <property type="match status" value="1"/>
</dbReference>
<dbReference type="GO" id="GO:0006516">
    <property type="term" value="P:glycoprotein catabolic process"/>
    <property type="evidence" value="ECO:0007669"/>
    <property type="project" value="TreeGrafter"/>
</dbReference>
<dbReference type="EMBL" id="CM032188">
    <property type="protein sequence ID" value="KAG7088707.1"/>
    <property type="molecule type" value="Genomic_DNA"/>
</dbReference>
<dbReference type="Pfam" id="PF00703">
    <property type="entry name" value="Glyco_hydro_2"/>
    <property type="match status" value="1"/>
</dbReference>
<dbReference type="GO" id="GO:0005975">
    <property type="term" value="P:carbohydrate metabolic process"/>
    <property type="evidence" value="ECO:0007669"/>
    <property type="project" value="InterPro"/>
</dbReference>
<feature type="domain" description="Beta-mannosidase Ig-fold" evidence="14">
    <location>
        <begin position="802"/>
        <end position="871"/>
    </location>
</feature>
<dbReference type="Pfam" id="PF17753">
    <property type="entry name" value="Ig_mannosidase"/>
    <property type="match status" value="1"/>
</dbReference>
<evidence type="ECO:0000256" key="7">
    <source>
        <dbReference type="ARBA" id="ARBA00022801"/>
    </source>
</evidence>
<dbReference type="InterPro" id="IPR017853">
    <property type="entry name" value="GH"/>
</dbReference>
<reference evidence="17" key="1">
    <citation type="journal article" date="2021" name="Genome Biol. Evol.">
        <title>The assembled and annotated genome of the fairy-ring fungus Marasmius oreades.</title>
        <authorList>
            <person name="Hiltunen M."/>
            <person name="Ament-Velasquez S.L."/>
            <person name="Johannesson H."/>
        </authorList>
    </citation>
    <scope>NUCLEOTIDE SEQUENCE</scope>
    <source>
        <strain evidence="17">03SP1</strain>
    </source>
</reference>
<keyword evidence="9" id="KW-0326">Glycosidase</keyword>
<comment type="caution">
    <text evidence="17">The sequence shown here is derived from an EMBL/GenBank/DDBJ whole genome shotgun (WGS) entry which is preliminary data.</text>
</comment>
<comment type="catalytic activity">
    <reaction evidence="1">
        <text>Hydrolysis of terminal, non-reducing beta-D-mannose residues in beta-D-mannosides.</text>
        <dbReference type="EC" id="3.2.1.25"/>
    </reaction>
</comment>
<evidence type="ECO:0000256" key="9">
    <source>
        <dbReference type="ARBA" id="ARBA00023295"/>
    </source>
</evidence>
<evidence type="ECO:0000256" key="11">
    <source>
        <dbReference type="ARBA" id="ARBA00041069"/>
    </source>
</evidence>
<evidence type="ECO:0000256" key="10">
    <source>
        <dbReference type="ARBA" id="ARBA00038429"/>
    </source>
</evidence>
<accession>A0A9P7RS87</accession>
<evidence type="ECO:0000313" key="18">
    <source>
        <dbReference type="Proteomes" id="UP001049176"/>
    </source>
</evidence>
<dbReference type="FunFam" id="3.20.20.80:FF:000050">
    <property type="entry name" value="Beta-mannosidase B"/>
    <property type="match status" value="1"/>
</dbReference>
<dbReference type="InterPro" id="IPR054593">
    <property type="entry name" value="Beta-mannosidase-like_N2"/>
</dbReference>
<dbReference type="InterPro" id="IPR013783">
    <property type="entry name" value="Ig-like_fold"/>
</dbReference>
<organism evidence="17 18">
    <name type="scientific">Marasmius oreades</name>
    <name type="common">fairy-ring Marasmius</name>
    <dbReference type="NCBI Taxonomy" id="181124"/>
    <lineage>
        <taxon>Eukaryota</taxon>
        <taxon>Fungi</taxon>
        <taxon>Dikarya</taxon>
        <taxon>Basidiomycota</taxon>
        <taxon>Agaricomycotina</taxon>
        <taxon>Agaricomycetes</taxon>
        <taxon>Agaricomycetidae</taxon>
        <taxon>Agaricales</taxon>
        <taxon>Marasmiineae</taxon>
        <taxon>Marasmiaceae</taxon>
        <taxon>Marasmius</taxon>
    </lineage>
</organism>
<dbReference type="SUPFAM" id="SSF49303">
    <property type="entry name" value="beta-Galactosidase/glucuronidase domain"/>
    <property type="match status" value="2"/>
</dbReference>
<evidence type="ECO:0000256" key="3">
    <source>
        <dbReference type="ARBA" id="ARBA00004740"/>
    </source>
</evidence>
<dbReference type="AlphaFoldDB" id="A0A9P7RS87"/>
<dbReference type="InterPro" id="IPR041447">
    <property type="entry name" value="Mannosidase_ig"/>
</dbReference>
<comment type="similarity">
    <text evidence="10">Belongs to the glycosyl hydrolase 2 family. Beta-mannosidase B subfamily.</text>
</comment>
<dbReference type="Proteomes" id="UP001049176">
    <property type="component" value="Chromosome 8"/>
</dbReference>
<dbReference type="OrthoDB" id="2866996at2759"/>
<sequence>MFATITLDAFPWYWKQRNKTISSVLDELAEPSWQKAQTFPSEVHVELLKANLIPDPYLGFNEHKVQWIADVEWLYSTKFPTPSSPKAHTELVFHGLDAIVDVYLNGNLILSSNNQFQIHTVPVSLTGEEGDNTLFFHFKSAKLLAKELEGKFGRVRGGSTNLGDPSRVYVRKAQYDWRWDWGPELHTTGPYRTIELNTYDAQLSDLYARTSVNLATSQRSLDLDLTIKGTKSLAKKARVTLSRWGNSSIIREEVAPLSLTTEEVRDAVKWEFTTEEISLWWPVGYGDQALYELKVDMLDDTDNLLSTLTKRIGFRTVELIQRPLSEPDQYGQGSTFFFRVNNTPIFAVGSNWIPADNFLTTVSKDRYRDWMKLARDGGQNMVRVWGGGVYEDEALVDACDEFGLLLWHDFQFACGVYPGAQFPEFVESVKKEAEDNVKRLRNHPCMTLWCGNNEDYQMVLQWGDVPSLPATLFYEDILPSIVKSLTDPPIPYHPGSPYGGVGWDTADPTIGDVHQWNVWGGKEHPWQSYDVLGGRFVSEFGMPGLPSIKTIEYYFQGETEDSRKRNWHPQSKLVAQHTKAGVFERRFAIAMNDNFRITEDLEIYSYRTQLMQSCAIGYAYSTWRREWRGKGKEYCGGVLVWQLNDCWPGTSWALVDYFLRPKPVYYAIKRAGAPVALGIYRTVHKNRANDRPKQFYEYGAYQTVSATIDVWVSSSLPSPLQGEVELMLTFFDLGDPSWKHQERHTVQEVKPNQTTEVLKGFIVPGNHSGCNVIVLARLLAGGKEIARETDWPQPYRYLELPQDPGLTVVYGKNQLKVEVKRPVKGVFFEVEPDLKDSDTYSKVNWSDNGVDLVPGENRVLSVSVLPDTKAEIRARWLGHEKGVIVAVVGA</sequence>
<dbReference type="SUPFAM" id="SSF51445">
    <property type="entry name" value="(Trans)glycosidases"/>
    <property type="match status" value="1"/>
</dbReference>
<evidence type="ECO:0000256" key="2">
    <source>
        <dbReference type="ARBA" id="ARBA00004613"/>
    </source>
</evidence>
<dbReference type="InterPro" id="IPR036156">
    <property type="entry name" value="Beta-gal/glucu_dom_sf"/>
</dbReference>
<dbReference type="InterPro" id="IPR006102">
    <property type="entry name" value="Ig-like_GH2"/>
</dbReference>
<evidence type="ECO:0000256" key="1">
    <source>
        <dbReference type="ARBA" id="ARBA00000829"/>
    </source>
</evidence>
<keyword evidence="6" id="KW-0964">Secreted</keyword>
<evidence type="ECO:0000259" key="14">
    <source>
        <dbReference type="Pfam" id="PF17753"/>
    </source>
</evidence>
<dbReference type="InterPro" id="IPR041625">
    <property type="entry name" value="Beta-mannosidase_Ig"/>
</dbReference>
<dbReference type="KEGG" id="more:E1B28_012677"/>
<evidence type="ECO:0000256" key="4">
    <source>
        <dbReference type="ARBA" id="ARBA00011738"/>
    </source>
</evidence>
<dbReference type="InterPro" id="IPR008979">
    <property type="entry name" value="Galactose-bd-like_sf"/>
</dbReference>
<evidence type="ECO:0000313" key="17">
    <source>
        <dbReference type="EMBL" id="KAG7088707.1"/>
    </source>
</evidence>
<evidence type="ECO:0000256" key="5">
    <source>
        <dbReference type="ARBA" id="ARBA00012754"/>
    </source>
</evidence>
<dbReference type="GO" id="GO:0005576">
    <property type="term" value="C:extracellular region"/>
    <property type="evidence" value="ECO:0007669"/>
    <property type="project" value="UniProtKB-SubCell"/>
</dbReference>
<dbReference type="PANTHER" id="PTHR43730">
    <property type="entry name" value="BETA-MANNOSIDASE"/>
    <property type="match status" value="1"/>
</dbReference>
<evidence type="ECO:0000259" key="15">
    <source>
        <dbReference type="Pfam" id="PF17786"/>
    </source>
</evidence>
<dbReference type="EC" id="3.2.1.25" evidence="5"/>
<dbReference type="Gene3D" id="2.60.120.260">
    <property type="entry name" value="Galactose-binding domain-like"/>
    <property type="match status" value="1"/>
</dbReference>
<feature type="domain" description="Mannosidase Ig/CBM-like" evidence="15">
    <location>
        <begin position="707"/>
        <end position="797"/>
    </location>
</feature>
<evidence type="ECO:0000256" key="12">
    <source>
        <dbReference type="ARBA" id="ARBA00041614"/>
    </source>
</evidence>
<dbReference type="GO" id="GO:0004567">
    <property type="term" value="F:beta-mannosidase activity"/>
    <property type="evidence" value="ECO:0007669"/>
    <property type="project" value="UniProtKB-EC"/>
</dbReference>
<comment type="pathway">
    <text evidence="3">Glycan metabolism; N-glycan degradation.</text>
</comment>
<dbReference type="Pfam" id="PF17786">
    <property type="entry name" value="Mannosidase_ig"/>
    <property type="match status" value="1"/>
</dbReference>
<keyword evidence="18" id="KW-1185">Reference proteome</keyword>
<dbReference type="Gene3D" id="3.20.20.80">
    <property type="entry name" value="Glycosidases"/>
    <property type="match status" value="1"/>
</dbReference>
<keyword evidence="8" id="KW-0325">Glycoprotein</keyword>
<evidence type="ECO:0000256" key="6">
    <source>
        <dbReference type="ARBA" id="ARBA00022525"/>
    </source>
</evidence>
<dbReference type="InterPro" id="IPR050887">
    <property type="entry name" value="Beta-mannosidase_GH2"/>
</dbReference>
<feature type="domain" description="Glycoside hydrolase family 2 immunoglobulin-like beta-sandwich" evidence="13">
    <location>
        <begin position="203"/>
        <end position="315"/>
    </location>
</feature>
<protein>
    <recommendedName>
        <fullName evidence="11">Beta-mannosidase B</fullName>
        <ecNumber evidence="5">3.2.1.25</ecNumber>
    </recommendedName>
    <alternativeName>
        <fullName evidence="12">Mannanase B</fullName>
    </alternativeName>
</protein>
<comment type="subunit">
    <text evidence="4">Homodimer.</text>
</comment>
<name>A0A9P7RS87_9AGAR</name>
<evidence type="ECO:0000259" key="13">
    <source>
        <dbReference type="Pfam" id="PF00703"/>
    </source>
</evidence>
<keyword evidence="7" id="KW-0378">Hydrolase</keyword>
<dbReference type="Gene3D" id="2.60.40.10">
    <property type="entry name" value="Immunoglobulins"/>
    <property type="match status" value="1"/>
</dbReference>
<dbReference type="PANTHER" id="PTHR43730:SF1">
    <property type="entry name" value="BETA-MANNOSIDASE"/>
    <property type="match status" value="1"/>
</dbReference>
<feature type="domain" description="Beta-mannosidase-like galactose-binding" evidence="16">
    <location>
        <begin position="23"/>
        <end position="192"/>
    </location>
</feature>
<comment type="subcellular location">
    <subcellularLocation>
        <location evidence="2">Secreted</location>
    </subcellularLocation>
</comment>
<gene>
    <name evidence="17" type="ORF">E1B28_012677</name>
</gene>
<dbReference type="GeneID" id="66081752"/>
<proteinExistence type="inferred from homology"/>
<evidence type="ECO:0000259" key="16">
    <source>
        <dbReference type="Pfam" id="PF22666"/>
    </source>
</evidence>
<evidence type="ECO:0000256" key="8">
    <source>
        <dbReference type="ARBA" id="ARBA00023180"/>
    </source>
</evidence>
<dbReference type="RefSeq" id="XP_043005178.1">
    <property type="nucleotide sequence ID" value="XM_043157810.1"/>
</dbReference>